<organism evidence="2 3">
    <name type="scientific">Paramuricea clavata</name>
    <name type="common">Red gorgonian</name>
    <name type="synonym">Violescent sea-whip</name>
    <dbReference type="NCBI Taxonomy" id="317549"/>
    <lineage>
        <taxon>Eukaryota</taxon>
        <taxon>Metazoa</taxon>
        <taxon>Cnidaria</taxon>
        <taxon>Anthozoa</taxon>
        <taxon>Octocorallia</taxon>
        <taxon>Malacalcyonacea</taxon>
        <taxon>Plexauridae</taxon>
        <taxon>Paramuricea</taxon>
    </lineage>
</organism>
<dbReference type="AlphaFoldDB" id="A0A6S7JQ27"/>
<reference evidence="2" key="1">
    <citation type="submission" date="2020-04" db="EMBL/GenBank/DDBJ databases">
        <authorList>
            <person name="Alioto T."/>
            <person name="Alioto T."/>
            <person name="Gomez Garrido J."/>
        </authorList>
    </citation>
    <scope>NUCLEOTIDE SEQUENCE</scope>
    <source>
        <strain evidence="2">A484AB</strain>
    </source>
</reference>
<protein>
    <recommendedName>
        <fullName evidence="1">FP protein C-terminal domain-containing protein</fullName>
    </recommendedName>
</protein>
<feature type="domain" description="FP protein C-terminal" evidence="1">
    <location>
        <begin position="2"/>
        <end position="44"/>
    </location>
</feature>
<evidence type="ECO:0000259" key="1">
    <source>
        <dbReference type="Pfam" id="PF25298"/>
    </source>
</evidence>
<evidence type="ECO:0000313" key="3">
    <source>
        <dbReference type="Proteomes" id="UP001152795"/>
    </source>
</evidence>
<dbReference type="Proteomes" id="UP001152795">
    <property type="component" value="Unassembled WGS sequence"/>
</dbReference>
<gene>
    <name evidence="2" type="ORF">PACLA_8A028883</name>
</gene>
<accession>A0A6S7JQ27</accession>
<comment type="caution">
    <text evidence="2">The sequence shown here is derived from an EMBL/GenBank/DDBJ whole genome shotgun (WGS) entry which is preliminary data.</text>
</comment>
<dbReference type="Pfam" id="PF25298">
    <property type="entry name" value="Baculo_FP_2nd"/>
    <property type="match status" value="1"/>
</dbReference>
<keyword evidence="3" id="KW-1185">Reference proteome</keyword>
<dbReference type="InterPro" id="IPR057251">
    <property type="entry name" value="FP_C"/>
</dbReference>
<dbReference type="EMBL" id="CACRXK020007612">
    <property type="protein sequence ID" value="CAB4012728.1"/>
    <property type="molecule type" value="Genomic_DNA"/>
</dbReference>
<sequence length="52" mass="6094">MMLLRETRDCFRGYSVWTADGKVLVKFTDGKVTRIQSKKDIDELMKCTPHMN</sequence>
<proteinExistence type="predicted"/>
<name>A0A6S7JQ27_PARCT</name>
<evidence type="ECO:0000313" key="2">
    <source>
        <dbReference type="EMBL" id="CAB4012728.1"/>
    </source>
</evidence>